<protein>
    <recommendedName>
        <fullName evidence="3">Lipoprotein</fullName>
    </recommendedName>
</protein>
<name>A0A1E7DSH1_9BACI</name>
<evidence type="ECO:0008006" key="3">
    <source>
        <dbReference type="Google" id="ProtNLM"/>
    </source>
</evidence>
<accession>A0A1E7DSH1</accession>
<proteinExistence type="predicted"/>
<dbReference type="OrthoDB" id="1911879at2"/>
<dbReference type="Proteomes" id="UP000095658">
    <property type="component" value="Unassembled WGS sequence"/>
</dbReference>
<sequence length="184" mass="20990">MKTYKTSIGCMTAFLLLIAGCSDKTDENIEAPDIVNIDTVEEKAEDDEIYTAVLTSEITREIIIDIHDGEDGYSAFRMLTETDDLERSKPKVFKKVWEILDNANWETAEVSMSRSADFRFETIDNRNKEKQVSTTYYLWISPGGKKVELVNDSKPLYVQLNESDSETLYKLLVGENLSDHVVIE</sequence>
<dbReference type="AlphaFoldDB" id="A0A1E7DSH1"/>
<evidence type="ECO:0000313" key="2">
    <source>
        <dbReference type="Proteomes" id="UP000095658"/>
    </source>
</evidence>
<gene>
    <name evidence="1" type="ORF">BA724_16790</name>
</gene>
<dbReference type="PROSITE" id="PS51257">
    <property type="entry name" value="PROKAR_LIPOPROTEIN"/>
    <property type="match status" value="1"/>
</dbReference>
<dbReference type="RefSeq" id="WP_069937399.1">
    <property type="nucleotide sequence ID" value="NZ_MAMP01000007.1"/>
</dbReference>
<organism evidence="1 2">
    <name type="scientific">Domibacillus iocasae</name>
    <dbReference type="NCBI Taxonomy" id="1714016"/>
    <lineage>
        <taxon>Bacteria</taxon>
        <taxon>Bacillati</taxon>
        <taxon>Bacillota</taxon>
        <taxon>Bacilli</taxon>
        <taxon>Bacillales</taxon>
        <taxon>Bacillaceae</taxon>
        <taxon>Domibacillus</taxon>
    </lineage>
</organism>
<comment type="caution">
    <text evidence="1">The sequence shown here is derived from an EMBL/GenBank/DDBJ whole genome shotgun (WGS) entry which is preliminary data.</text>
</comment>
<reference evidence="1 2" key="1">
    <citation type="submission" date="2016-06" db="EMBL/GenBank/DDBJ databases">
        <title>Domibacillus iocasae genome sequencing.</title>
        <authorList>
            <person name="Verma A."/>
            <person name="Pal Y."/>
            <person name="Ojha A.K."/>
            <person name="Krishnamurthi S."/>
        </authorList>
    </citation>
    <scope>NUCLEOTIDE SEQUENCE [LARGE SCALE GENOMIC DNA]</scope>
    <source>
        <strain evidence="1 2">DSM 29979</strain>
    </source>
</reference>
<evidence type="ECO:0000313" key="1">
    <source>
        <dbReference type="EMBL" id="OES46022.1"/>
    </source>
</evidence>
<keyword evidence="2" id="KW-1185">Reference proteome</keyword>
<dbReference type="EMBL" id="MAMP01000007">
    <property type="protein sequence ID" value="OES46022.1"/>
    <property type="molecule type" value="Genomic_DNA"/>
</dbReference>